<dbReference type="EMBL" id="CACVKT020003687">
    <property type="protein sequence ID" value="CAC5385097.1"/>
    <property type="molecule type" value="Genomic_DNA"/>
</dbReference>
<dbReference type="InterPro" id="IPR038765">
    <property type="entry name" value="Papain-like_cys_pep_sf"/>
</dbReference>
<dbReference type="PROSITE" id="PS50235">
    <property type="entry name" value="USP_3"/>
    <property type="match status" value="1"/>
</dbReference>
<dbReference type="Proteomes" id="UP000507470">
    <property type="component" value="Unassembled WGS sequence"/>
</dbReference>
<protein>
    <recommendedName>
        <fullName evidence="1">USP domain-containing protein</fullName>
    </recommendedName>
</protein>
<evidence type="ECO:0000313" key="3">
    <source>
        <dbReference type="Proteomes" id="UP000507470"/>
    </source>
</evidence>
<accession>A0A6J8BRY1</accession>
<dbReference type="InterPro" id="IPR028889">
    <property type="entry name" value="USP"/>
</dbReference>
<evidence type="ECO:0000313" key="2">
    <source>
        <dbReference type="EMBL" id="CAC5385097.1"/>
    </source>
</evidence>
<evidence type="ECO:0000259" key="1">
    <source>
        <dbReference type="PROSITE" id="PS50235"/>
    </source>
</evidence>
<dbReference type="Gene3D" id="3.90.70.10">
    <property type="entry name" value="Cysteine proteinases"/>
    <property type="match status" value="1"/>
</dbReference>
<organism evidence="2 3">
    <name type="scientific">Mytilus coruscus</name>
    <name type="common">Sea mussel</name>
    <dbReference type="NCBI Taxonomy" id="42192"/>
    <lineage>
        <taxon>Eukaryota</taxon>
        <taxon>Metazoa</taxon>
        <taxon>Spiralia</taxon>
        <taxon>Lophotrochozoa</taxon>
        <taxon>Mollusca</taxon>
        <taxon>Bivalvia</taxon>
        <taxon>Autobranchia</taxon>
        <taxon>Pteriomorphia</taxon>
        <taxon>Mytilida</taxon>
        <taxon>Mytiloidea</taxon>
        <taxon>Mytilidae</taxon>
        <taxon>Mytilinae</taxon>
        <taxon>Mytilus</taxon>
    </lineage>
</organism>
<dbReference type="SUPFAM" id="SSF54001">
    <property type="entry name" value="Cysteine proteinases"/>
    <property type="match status" value="1"/>
</dbReference>
<dbReference type="AlphaFoldDB" id="A0A6J8BRY1"/>
<reference evidence="2 3" key="1">
    <citation type="submission" date="2020-06" db="EMBL/GenBank/DDBJ databases">
        <authorList>
            <person name="Li R."/>
            <person name="Bekaert M."/>
        </authorList>
    </citation>
    <scope>NUCLEOTIDE SEQUENCE [LARGE SCALE GENOMIC DNA]</scope>
    <source>
        <strain evidence="3">wild</strain>
    </source>
</reference>
<feature type="domain" description="USP" evidence="1">
    <location>
        <begin position="1"/>
        <end position="69"/>
    </location>
</feature>
<sequence length="318" mass="35797">MGKYMRLQSDVFYKLTCVVMHHGAGARKVHYTYVKKDGGKPILFDDAAISTFDSNKILTDGYLFQYELIPDNDNICHHSLPSVFHSIKETMGWSEINNCVPFTLGLSVRKNELLQSIEKLEVSDDKIHHSWKIYKLLQESIGPATFYTGEDYLEEVIKAVLGYFCRNSPNILQRAFGLTTVKYVQCASCNFKSTHNQPDIITGTDELQPVHTYLSTASKSICTVCGKKSLKEEKYIANIVSTVIVTSSLDMIYLKSLKQLEDLCTPRAVLSSSGTILFRQNDEDVISLLLEEHGVLMDISSDDISSRLEDTTNTCIFS</sequence>
<gene>
    <name evidence="2" type="ORF">MCOR_20676</name>
</gene>
<proteinExistence type="predicted"/>
<name>A0A6J8BRY1_MYTCO</name>
<keyword evidence="3" id="KW-1185">Reference proteome</keyword>